<organism evidence="2 4">
    <name type="scientific">Candidatus Methanodesulfokora washburnensis</name>
    <dbReference type="NCBI Taxonomy" id="2478471"/>
    <lineage>
        <taxon>Archaea</taxon>
        <taxon>Thermoproteota</taxon>
        <taxon>Candidatus Korarchaeia</taxon>
        <taxon>Candidatus Korarchaeia incertae sedis</taxon>
        <taxon>Candidatus Methanodesulfokora</taxon>
    </lineage>
</organism>
<reference evidence="3 5" key="2">
    <citation type="journal article" date="2019" name="Nat. Microbiol.">
        <title>Wide diversity of methane and short-chain alkane metabolisms in uncultured archaea.</title>
        <authorList>
            <person name="Borrel G."/>
            <person name="Adam P.S."/>
            <person name="McKay L.J."/>
            <person name="Chen L.X."/>
            <person name="Sierra-Garcia I.N."/>
            <person name="Sieber C.M."/>
            <person name="Letourneur Q."/>
            <person name="Ghozlane A."/>
            <person name="Andersen G.L."/>
            <person name="Li W.J."/>
            <person name="Hallam S.J."/>
            <person name="Muyzer G."/>
            <person name="de Oliveira V.M."/>
            <person name="Inskeep W.P."/>
            <person name="Banfield J.F."/>
            <person name="Gribaldo S."/>
        </authorList>
    </citation>
    <scope>NUCLEOTIDE SEQUENCE [LARGE SCALE GENOMIC DNA]</scope>
    <source>
        <strain evidence="3">NM4</strain>
    </source>
</reference>
<evidence type="ECO:0000313" key="3">
    <source>
        <dbReference type="EMBL" id="RZN61658.1"/>
    </source>
</evidence>
<dbReference type="Proteomes" id="UP000316217">
    <property type="component" value="Unassembled WGS sequence"/>
</dbReference>
<dbReference type="EMBL" id="RXII01000071">
    <property type="protein sequence ID" value="RZN61658.1"/>
    <property type="molecule type" value="Genomic_DNA"/>
</dbReference>
<comment type="caution">
    <text evidence="2">The sequence shown here is derived from an EMBL/GenBank/DDBJ whole genome shotgun (WGS) entry which is preliminary data.</text>
</comment>
<name>A0A429GEM6_9CREN</name>
<evidence type="ECO:0000313" key="4">
    <source>
        <dbReference type="Proteomes" id="UP000277582"/>
    </source>
</evidence>
<dbReference type="EMBL" id="RCOS01000160">
    <property type="protein sequence ID" value="RSN72297.1"/>
    <property type="molecule type" value="Genomic_DNA"/>
</dbReference>
<protein>
    <recommendedName>
        <fullName evidence="6">DUF1616 domain-containing protein</fullName>
    </recommendedName>
</protein>
<dbReference type="RefSeq" id="WP_125672616.1">
    <property type="nucleotide sequence ID" value="NZ_RCOS01000160.1"/>
</dbReference>
<keyword evidence="4" id="KW-1185">Reference proteome</keyword>
<evidence type="ECO:0000313" key="5">
    <source>
        <dbReference type="Proteomes" id="UP000316217"/>
    </source>
</evidence>
<reference evidence="2 4" key="1">
    <citation type="submission" date="2018-10" db="EMBL/GenBank/DDBJ databases">
        <title>Co-occurring genomic capacity for anaerobic methane metabolism and dissimilatory sulfite reduction discovered in the Korarchaeota.</title>
        <authorList>
            <person name="Mckay L.J."/>
            <person name="Dlakic M."/>
            <person name="Fields M.W."/>
            <person name="Delmont T.O."/>
            <person name="Eren A.M."/>
            <person name="Jay Z.J."/>
            <person name="Klingelsmith K.B."/>
            <person name="Rusch D.B."/>
            <person name="Inskeep W.P."/>
        </authorList>
    </citation>
    <scope>NUCLEOTIDE SEQUENCE [LARGE SCALE GENOMIC DNA]</scope>
    <source>
        <strain evidence="2 4">MDKW</strain>
    </source>
</reference>
<proteinExistence type="predicted"/>
<feature type="transmembrane region" description="Helical" evidence="1">
    <location>
        <begin position="71"/>
        <end position="92"/>
    </location>
</feature>
<keyword evidence="1" id="KW-0472">Membrane</keyword>
<keyword evidence="1" id="KW-0812">Transmembrane</keyword>
<sequence>MERRRHMVRYLSPFLKSMKMIEHMWRMIVKCTSIKGAKRECTAREIVIRDSFFATLLGMFGYALHAHYGTAAGLLFFLLLAYPILFLLPLDIKREVGPDALSEGILAGYIAVICAGAGLIMLLAHLLPEIRLYIPLILSLFIIFLIYGTFNFFEVILKRWLR</sequence>
<gene>
    <name evidence="2" type="ORF">D6D85_14255</name>
    <name evidence="3" type="ORF">EF810_04580</name>
</gene>
<feature type="transmembrane region" description="Helical" evidence="1">
    <location>
        <begin position="132"/>
        <end position="153"/>
    </location>
</feature>
<evidence type="ECO:0000256" key="1">
    <source>
        <dbReference type="SAM" id="Phobius"/>
    </source>
</evidence>
<accession>A0A429GEM6</accession>
<dbReference type="AlphaFoldDB" id="A0A429GEM6"/>
<dbReference type="Proteomes" id="UP000277582">
    <property type="component" value="Unassembled WGS sequence"/>
</dbReference>
<evidence type="ECO:0000313" key="2">
    <source>
        <dbReference type="EMBL" id="RSN72297.1"/>
    </source>
</evidence>
<evidence type="ECO:0008006" key="6">
    <source>
        <dbReference type="Google" id="ProtNLM"/>
    </source>
</evidence>
<feature type="transmembrane region" description="Helical" evidence="1">
    <location>
        <begin position="104"/>
        <end position="126"/>
    </location>
</feature>
<keyword evidence="1" id="KW-1133">Transmembrane helix</keyword>